<dbReference type="InterPro" id="IPR011990">
    <property type="entry name" value="TPR-like_helical_dom_sf"/>
</dbReference>
<evidence type="ECO:0000256" key="2">
    <source>
        <dbReference type="ARBA" id="ARBA00022803"/>
    </source>
</evidence>
<keyword evidence="2 3" id="KW-0802">TPR repeat</keyword>
<reference evidence="4" key="2">
    <citation type="submission" date="2023-02" db="EMBL/GenBank/DDBJ databases">
        <title>'Rhodoalgimonas zhirmunskyi' gen. nov., isolated from a red alga.</title>
        <authorList>
            <person name="Nedashkovskaya O.I."/>
            <person name="Otstavnykh N.Y."/>
            <person name="Bystritskaya E.P."/>
            <person name="Balabanova L.A."/>
            <person name="Isaeva M.P."/>
        </authorList>
    </citation>
    <scope>NUCLEOTIDE SEQUENCE</scope>
    <source>
        <strain evidence="4">KCTC 52189</strain>
    </source>
</reference>
<proteinExistence type="predicted"/>
<dbReference type="Gene3D" id="1.25.40.10">
    <property type="entry name" value="Tetratricopeptide repeat domain"/>
    <property type="match status" value="1"/>
</dbReference>
<keyword evidence="1" id="KW-0677">Repeat</keyword>
<dbReference type="InterPro" id="IPR050498">
    <property type="entry name" value="Ycf3"/>
</dbReference>
<evidence type="ECO:0000256" key="3">
    <source>
        <dbReference type="PROSITE-ProRule" id="PRU00339"/>
    </source>
</evidence>
<dbReference type="PANTHER" id="PTHR44858">
    <property type="entry name" value="TETRATRICOPEPTIDE REPEAT PROTEIN 6"/>
    <property type="match status" value="1"/>
</dbReference>
<evidence type="ECO:0000256" key="1">
    <source>
        <dbReference type="ARBA" id="ARBA00022737"/>
    </source>
</evidence>
<dbReference type="InterPro" id="IPR019734">
    <property type="entry name" value="TPR_rpt"/>
</dbReference>
<comment type="caution">
    <text evidence="4">The sequence shown here is derived from an EMBL/GenBank/DDBJ whole genome shotgun (WGS) entry which is preliminary data.</text>
</comment>
<dbReference type="EMBL" id="JANHAX010000002">
    <property type="protein sequence ID" value="MDQ2090221.1"/>
    <property type="molecule type" value="Genomic_DNA"/>
</dbReference>
<evidence type="ECO:0000313" key="5">
    <source>
        <dbReference type="Proteomes" id="UP001226762"/>
    </source>
</evidence>
<protein>
    <submittedName>
        <fullName evidence="4">Tetratricopeptide repeat protein</fullName>
    </submittedName>
</protein>
<organism evidence="4 5">
    <name type="scientific">Marimonas arenosa</name>
    <dbReference type="NCBI Taxonomy" id="1795305"/>
    <lineage>
        <taxon>Bacteria</taxon>
        <taxon>Pseudomonadati</taxon>
        <taxon>Pseudomonadota</taxon>
        <taxon>Alphaproteobacteria</taxon>
        <taxon>Rhodobacterales</taxon>
        <taxon>Paracoccaceae</taxon>
        <taxon>Marimonas</taxon>
    </lineage>
</organism>
<dbReference type="AlphaFoldDB" id="A0AAE3WC42"/>
<feature type="repeat" description="TPR" evidence="3">
    <location>
        <begin position="99"/>
        <end position="132"/>
    </location>
</feature>
<accession>A0AAE3WC42</accession>
<sequence>MKESLIGLVMLASAATAGECPPVPDHSVDLARLVEEVRQARDAGAAQAVVGEMWTLWTDAPDDLAQAALDHGIYMRDRRDFAGALAEFDWLVGYCPDYAEGYNQRAFAHFLRRDFEAALPDLTRALELNPTHLGALSGRAMTLIALGREAEAQADLRVAVGLNPWLPERRLLQDTDGAPLAGESDL</sequence>
<evidence type="ECO:0000313" key="4">
    <source>
        <dbReference type="EMBL" id="MDQ2090221.1"/>
    </source>
</evidence>
<dbReference type="SUPFAM" id="SSF48452">
    <property type="entry name" value="TPR-like"/>
    <property type="match status" value="1"/>
</dbReference>
<dbReference type="PANTHER" id="PTHR44858:SF1">
    <property type="entry name" value="UDP-N-ACETYLGLUCOSAMINE--PEPTIDE N-ACETYLGLUCOSAMINYLTRANSFERASE SPINDLY-RELATED"/>
    <property type="match status" value="1"/>
</dbReference>
<gene>
    <name evidence="4" type="ORF">NO357_09965</name>
</gene>
<name>A0AAE3WC42_9RHOB</name>
<dbReference type="Pfam" id="PF00515">
    <property type="entry name" value="TPR_1"/>
    <property type="match status" value="1"/>
</dbReference>
<reference evidence="4" key="1">
    <citation type="submission" date="2022-07" db="EMBL/GenBank/DDBJ databases">
        <authorList>
            <person name="Otstavnykh N."/>
            <person name="Isaeva M."/>
            <person name="Bystritskaya E."/>
        </authorList>
    </citation>
    <scope>NUCLEOTIDE SEQUENCE</scope>
    <source>
        <strain evidence="4">KCTC 52189</strain>
    </source>
</reference>
<dbReference type="SMART" id="SM00028">
    <property type="entry name" value="TPR"/>
    <property type="match status" value="1"/>
</dbReference>
<keyword evidence="5" id="KW-1185">Reference proteome</keyword>
<dbReference type="Proteomes" id="UP001226762">
    <property type="component" value="Unassembled WGS sequence"/>
</dbReference>
<dbReference type="PROSITE" id="PS50005">
    <property type="entry name" value="TPR"/>
    <property type="match status" value="1"/>
</dbReference>
<dbReference type="RefSeq" id="WP_306735486.1">
    <property type="nucleotide sequence ID" value="NZ_JANHAX010000002.1"/>
</dbReference>